<feature type="transmembrane region" description="Helical" evidence="6">
    <location>
        <begin position="375"/>
        <end position="394"/>
    </location>
</feature>
<evidence type="ECO:0000256" key="6">
    <source>
        <dbReference type="SAM" id="Phobius"/>
    </source>
</evidence>
<dbReference type="InterPro" id="IPR011701">
    <property type="entry name" value="MFS"/>
</dbReference>
<reference evidence="8" key="1">
    <citation type="submission" date="2023-07" db="EMBL/GenBank/DDBJ databases">
        <title>Genomic Encyclopedia of Type Strains, Phase IV (KMG-IV): sequencing the most valuable type-strain genomes for metagenomic binning, comparative biology and taxonomic classification.</title>
        <authorList>
            <person name="Goeker M."/>
        </authorList>
    </citation>
    <scope>NUCLEOTIDE SEQUENCE</scope>
    <source>
        <strain evidence="8">DSM 19569</strain>
    </source>
</reference>
<keyword evidence="5 6" id="KW-0472">Membrane</keyword>
<dbReference type="GO" id="GO:0022857">
    <property type="term" value="F:transmembrane transporter activity"/>
    <property type="evidence" value="ECO:0007669"/>
    <property type="project" value="InterPro"/>
</dbReference>
<dbReference type="EMBL" id="JAUSWL010000001">
    <property type="protein sequence ID" value="MDQ0542018.1"/>
    <property type="molecule type" value="Genomic_DNA"/>
</dbReference>
<feature type="transmembrane region" description="Helical" evidence="6">
    <location>
        <begin position="313"/>
        <end position="333"/>
    </location>
</feature>
<dbReference type="PANTHER" id="PTHR43124:SF8">
    <property type="entry name" value="INNER MEMBRANE TRANSPORT PROTEIN YDHP"/>
    <property type="match status" value="1"/>
</dbReference>
<feature type="transmembrane region" description="Helical" evidence="6">
    <location>
        <begin position="93"/>
        <end position="116"/>
    </location>
</feature>
<evidence type="ECO:0000313" key="9">
    <source>
        <dbReference type="Proteomes" id="UP001223420"/>
    </source>
</evidence>
<dbReference type="PROSITE" id="PS50850">
    <property type="entry name" value="MFS"/>
    <property type="match status" value="1"/>
</dbReference>
<keyword evidence="3 6" id="KW-0812">Transmembrane</keyword>
<dbReference type="PANTHER" id="PTHR43124">
    <property type="entry name" value="PURINE EFFLUX PUMP PBUE"/>
    <property type="match status" value="1"/>
</dbReference>
<accession>A0AAJ1TPX5</accession>
<keyword evidence="4 6" id="KW-1133">Transmembrane helix</keyword>
<evidence type="ECO:0000313" key="8">
    <source>
        <dbReference type="EMBL" id="MDQ0542018.1"/>
    </source>
</evidence>
<feature type="domain" description="Major facilitator superfamily (MFS) profile" evidence="7">
    <location>
        <begin position="25"/>
        <end position="401"/>
    </location>
</feature>
<evidence type="ECO:0000256" key="5">
    <source>
        <dbReference type="ARBA" id="ARBA00023136"/>
    </source>
</evidence>
<feature type="transmembrane region" description="Helical" evidence="6">
    <location>
        <begin position="183"/>
        <end position="202"/>
    </location>
</feature>
<feature type="transmembrane region" description="Helical" evidence="6">
    <location>
        <begin position="223"/>
        <end position="247"/>
    </location>
</feature>
<dbReference type="Proteomes" id="UP001223420">
    <property type="component" value="Unassembled WGS sequence"/>
</dbReference>
<dbReference type="RefSeq" id="WP_230366637.1">
    <property type="nucleotide sequence ID" value="NZ_JAJALK010000006.1"/>
</dbReference>
<dbReference type="InterPro" id="IPR036259">
    <property type="entry name" value="MFS_trans_sf"/>
</dbReference>
<protein>
    <submittedName>
        <fullName evidence="8">MFS family arabinose efflux permease</fullName>
    </submittedName>
</protein>
<dbReference type="Gene3D" id="1.20.1250.20">
    <property type="entry name" value="MFS general substrate transporter like domains"/>
    <property type="match status" value="2"/>
</dbReference>
<feature type="transmembrane region" description="Helical" evidence="6">
    <location>
        <begin position="64"/>
        <end position="86"/>
    </location>
</feature>
<dbReference type="InterPro" id="IPR020846">
    <property type="entry name" value="MFS_dom"/>
</dbReference>
<evidence type="ECO:0000256" key="2">
    <source>
        <dbReference type="ARBA" id="ARBA00022475"/>
    </source>
</evidence>
<comment type="subcellular location">
    <subcellularLocation>
        <location evidence="1">Cell membrane</location>
        <topology evidence="1">Multi-pass membrane protein</topology>
    </subcellularLocation>
</comment>
<gene>
    <name evidence="8" type="ORF">QO001_000926</name>
</gene>
<keyword evidence="2" id="KW-1003">Cell membrane</keyword>
<name>A0AAJ1TPX5_9HYPH</name>
<dbReference type="AlphaFoldDB" id="A0AAJ1TPX5"/>
<feature type="transmembrane region" description="Helical" evidence="6">
    <location>
        <begin position="345"/>
        <end position="369"/>
    </location>
</feature>
<dbReference type="GO" id="GO:0005886">
    <property type="term" value="C:plasma membrane"/>
    <property type="evidence" value="ECO:0007669"/>
    <property type="project" value="UniProtKB-SubCell"/>
</dbReference>
<feature type="transmembrane region" description="Helical" evidence="6">
    <location>
        <begin position="25"/>
        <end position="44"/>
    </location>
</feature>
<feature type="transmembrane region" description="Helical" evidence="6">
    <location>
        <begin position="259"/>
        <end position="278"/>
    </location>
</feature>
<dbReference type="InterPro" id="IPR050189">
    <property type="entry name" value="MFS_Efflux_Transporters"/>
</dbReference>
<proteinExistence type="predicted"/>
<evidence type="ECO:0000259" key="7">
    <source>
        <dbReference type="PROSITE" id="PS50850"/>
    </source>
</evidence>
<evidence type="ECO:0000256" key="1">
    <source>
        <dbReference type="ARBA" id="ARBA00004651"/>
    </source>
</evidence>
<feature type="transmembrane region" description="Helical" evidence="6">
    <location>
        <begin position="287"/>
        <end position="307"/>
    </location>
</feature>
<evidence type="ECO:0000256" key="4">
    <source>
        <dbReference type="ARBA" id="ARBA00022989"/>
    </source>
</evidence>
<feature type="transmembrane region" description="Helical" evidence="6">
    <location>
        <begin position="122"/>
        <end position="140"/>
    </location>
</feature>
<sequence length="403" mass="40864">MQATGAEQGSLSDVAEPGAAAVPPWVYLLSATIFVITTAEFMVAGLMPSLAAAFSVSVGEIGNLIALFALGMTFGGPLVIALLLRLGVSNKDALLWLLGVFLIGSSLAAVAPSYAVMALARTLQGVTSAACFGIGLTLCAEAVRADLRGRAASLVLAGLMIAPVVGVPAAALINDLFGWRSSFWLIVGLTALYIAVVGPTIPRPARGTQVDLASGLAELRNTRLWAAYATSGLIIGATFAAFSYVTAIFTAVTGLAPRLIPIVLAAYGVATVIGNLIVGRLADRHTIPVLAIGLVVLAAALASFAAVPTDAAISIAAFLVIGLTGVSLNPAMVARVMRVAHPGPLVNSLHTSVITGGLAFGTWLGGLAIDRGYGLAAPLWIGAGLAVLGLLSLVPRRARDLSA</sequence>
<organism evidence="8 9">
    <name type="scientific">Methylobacterium brachiatum</name>
    <dbReference type="NCBI Taxonomy" id="269660"/>
    <lineage>
        <taxon>Bacteria</taxon>
        <taxon>Pseudomonadati</taxon>
        <taxon>Pseudomonadota</taxon>
        <taxon>Alphaproteobacteria</taxon>
        <taxon>Hyphomicrobiales</taxon>
        <taxon>Methylobacteriaceae</taxon>
        <taxon>Methylobacterium</taxon>
    </lineage>
</organism>
<dbReference type="CDD" id="cd17324">
    <property type="entry name" value="MFS_NepI_like"/>
    <property type="match status" value="1"/>
</dbReference>
<comment type="caution">
    <text evidence="8">The sequence shown here is derived from an EMBL/GenBank/DDBJ whole genome shotgun (WGS) entry which is preliminary data.</text>
</comment>
<feature type="transmembrane region" description="Helical" evidence="6">
    <location>
        <begin position="152"/>
        <end position="171"/>
    </location>
</feature>
<dbReference type="Pfam" id="PF07690">
    <property type="entry name" value="MFS_1"/>
    <property type="match status" value="1"/>
</dbReference>
<dbReference type="SUPFAM" id="SSF103473">
    <property type="entry name" value="MFS general substrate transporter"/>
    <property type="match status" value="1"/>
</dbReference>
<evidence type="ECO:0000256" key="3">
    <source>
        <dbReference type="ARBA" id="ARBA00022692"/>
    </source>
</evidence>